<keyword evidence="7" id="KW-1185">Reference proteome</keyword>
<keyword evidence="2" id="KW-0058">Aromatic hydrocarbons catabolism</keyword>
<dbReference type="Gene3D" id="3.40.50.1820">
    <property type="entry name" value="alpha/beta hydrolase"/>
    <property type="match status" value="1"/>
</dbReference>
<organism evidence="6 7">
    <name type="scientific">Streptomyces scopuliridis RB72</name>
    <dbReference type="NCBI Taxonomy" id="1440053"/>
    <lineage>
        <taxon>Bacteria</taxon>
        <taxon>Bacillati</taxon>
        <taxon>Actinomycetota</taxon>
        <taxon>Actinomycetes</taxon>
        <taxon>Kitasatosporales</taxon>
        <taxon>Streptomycetaceae</taxon>
        <taxon>Streptomyces</taxon>
    </lineage>
</organism>
<evidence type="ECO:0000313" key="6">
    <source>
        <dbReference type="EMBL" id="PVE09801.1"/>
    </source>
</evidence>
<dbReference type="InterPro" id="IPR000639">
    <property type="entry name" value="Epox_hydrolase-like"/>
</dbReference>
<evidence type="ECO:0000256" key="1">
    <source>
        <dbReference type="ARBA" id="ARBA00010088"/>
    </source>
</evidence>
<evidence type="ECO:0000256" key="3">
    <source>
        <dbReference type="ARBA" id="ARBA00022801"/>
    </source>
</evidence>
<comment type="similarity">
    <text evidence="1">Belongs to the peptidase S33 family.</text>
</comment>
<dbReference type="STRING" id="1440053.GCA_000718095_02827"/>
<dbReference type="PANTHER" id="PTHR21661:SF35">
    <property type="entry name" value="EPOXIDE HYDROLASE"/>
    <property type="match status" value="1"/>
</dbReference>
<sequence length="376" mass="42675">MSETIHPHPFAFPDSALEDLRRRLLSTRWPEREPVADSSQGAPLARMQALIDYWRDDYDWRAAEGRLNALNPSTTRIDGLDIHFLHVRSPEPDATPLVITHGWPGSPFEIAKSVPLLADPRAHGGDPRDAFHVVVPSMPGFSLSGKPTETGWGAERISRAWVELMRRLGYDRFVAQGGDWGYAITNALGAIGAPTVQAVHFNMFPVFETLEAQDEGERRGLERLRDFQANKSGYQLEQIQSPQTIGYALTDSPVGQAAWLYELYERWTDNDGDPEQALSRDDMLDNITLYWLTATAASSARIYWESMRSFREQEIAVPVGFSQFPSDLHLASRRWVEERYPTLVHYNELPKGGHFPAWEQPELFVEEVRASFRAPR</sequence>
<protein>
    <recommendedName>
        <fullName evidence="5">Epoxide hydrolase N-terminal domain-containing protein</fullName>
    </recommendedName>
</protein>
<dbReference type="Pfam" id="PF06441">
    <property type="entry name" value="EHN"/>
    <property type="match status" value="1"/>
</dbReference>
<feature type="active site" description="Proton donor" evidence="4">
    <location>
        <position position="303"/>
    </location>
</feature>
<reference evidence="6 7" key="1">
    <citation type="submission" date="2013-12" db="EMBL/GenBank/DDBJ databases">
        <title>Annotated genome of Streptomyces scopuliridis.</title>
        <authorList>
            <person name="Olson J.B."/>
        </authorList>
    </citation>
    <scope>NUCLEOTIDE SEQUENCE [LARGE SCALE GENOMIC DNA]</scope>
    <source>
        <strain evidence="6 7">RB72</strain>
    </source>
</reference>
<name>A0A2T7T3Z8_9ACTN</name>
<feature type="domain" description="Epoxide hydrolase N-terminal" evidence="5">
    <location>
        <begin position="6"/>
        <end position="109"/>
    </location>
</feature>
<feature type="active site" description="Proton acceptor" evidence="4">
    <location>
        <position position="354"/>
    </location>
</feature>
<dbReference type="InterPro" id="IPR016292">
    <property type="entry name" value="Epoxide_hydrolase"/>
</dbReference>
<dbReference type="EMBL" id="AZSP01000241">
    <property type="protein sequence ID" value="PVE09801.1"/>
    <property type="molecule type" value="Genomic_DNA"/>
</dbReference>
<accession>A0A2T7T3Z8</accession>
<dbReference type="InterPro" id="IPR010497">
    <property type="entry name" value="Epoxide_hydro_N"/>
</dbReference>
<dbReference type="RefSeq" id="WP_030351915.1">
    <property type="nucleotide sequence ID" value="NZ_AZSP01000241.1"/>
</dbReference>
<dbReference type="Proteomes" id="UP000245992">
    <property type="component" value="Unassembled WGS sequence"/>
</dbReference>
<evidence type="ECO:0000259" key="5">
    <source>
        <dbReference type="Pfam" id="PF06441"/>
    </source>
</evidence>
<dbReference type="PIRSF" id="PIRSF001112">
    <property type="entry name" value="Epoxide_hydrolase"/>
    <property type="match status" value="1"/>
</dbReference>
<evidence type="ECO:0000256" key="4">
    <source>
        <dbReference type="PIRSR" id="PIRSR001112-1"/>
    </source>
</evidence>
<dbReference type="AlphaFoldDB" id="A0A2T7T3Z8"/>
<gene>
    <name evidence="6" type="ORF">Y717_33275</name>
</gene>
<dbReference type="PANTHER" id="PTHR21661">
    <property type="entry name" value="EPOXIDE HYDROLASE 1-RELATED"/>
    <property type="match status" value="1"/>
</dbReference>
<feature type="active site" description="Nucleophile" evidence="4">
    <location>
        <position position="179"/>
    </location>
</feature>
<proteinExistence type="inferred from homology"/>
<dbReference type="GO" id="GO:0004301">
    <property type="term" value="F:epoxide hydrolase activity"/>
    <property type="evidence" value="ECO:0007669"/>
    <property type="project" value="TreeGrafter"/>
</dbReference>
<dbReference type="GO" id="GO:0097176">
    <property type="term" value="P:epoxide metabolic process"/>
    <property type="evidence" value="ECO:0007669"/>
    <property type="project" value="TreeGrafter"/>
</dbReference>
<comment type="caution">
    <text evidence="6">The sequence shown here is derived from an EMBL/GenBank/DDBJ whole genome shotgun (WGS) entry which is preliminary data.</text>
</comment>
<dbReference type="InterPro" id="IPR029058">
    <property type="entry name" value="AB_hydrolase_fold"/>
</dbReference>
<dbReference type="SUPFAM" id="SSF53474">
    <property type="entry name" value="alpha/beta-Hydrolases"/>
    <property type="match status" value="1"/>
</dbReference>
<dbReference type="PRINTS" id="PR00412">
    <property type="entry name" value="EPOXHYDRLASE"/>
</dbReference>
<dbReference type="OrthoDB" id="4654311at2"/>
<evidence type="ECO:0000313" key="7">
    <source>
        <dbReference type="Proteomes" id="UP000245992"/>
    </source>
</evidence>
<evidence type="ECO:0000256" key="2">
    <source>
        <dbReference type="ARBA" id="ARBA00022797"/>
    </source>
</evidence>
<keyword evidence="3" id="KW-0378">Hydrolase</keyword>